<dbReference type="Proteomes" id="UP000291116">
    <property type="component" value="Unassembled WGS sequence"/>
</dbReference>
<evidence type="ECO:0000313" key="3">
    <source>
        <dbReference type="Proteomes" id="UP000291116"/>
    </source>
</evidence>
<evidence type="ECO:0008006" key="4">
    <source>
        <dbReference type="Google" id="ProtNLM"/>
    </source>
</evidence>
<name>A0A448ZF13_9STRA</name>
<feature type="compositionally biased region" description="Basic and acidic residues" evidence="1">
    <location>
        <begin position="58"/>
        <end position="78"/>
    </location>
</feature>
<proteinExistence type="predicted"/>
<keyword evidence="3" id="KW-1185">Reference proteome</keyword>
<sequence>MDFNDTNTNDVTETGGTANVLFGMKREGLASMEETQPPLRAVSLLDRTTTGLQCSTDSKNEGKEYTKNSKRMSLESKSRLTSNRNGAKDMWEECSWKVSSLSEIPLDYPLERTRRGICNASITEVVNRISKCLRLLSIEAKFENEYGTAKCITSDMVSFHIQLYAGGFKNQESITVELQRRSGEPRYFLRVCNKILDAADGGQIQEETIPARKKVPLCIMKMPVAKMKCIQGVNKPDHSQEPRRCMNRSLQILRSKEKDFDVEDFEVLCFLTDPLKTRADIVTTICKGILQDHHYSFIRDAIENALETDVVLLEDYESRGRLDAGGKLRRLATILMSNVLAQTSSDGCLANAIQNEKWFADFLIPSLSDEVKNFEVSSNNAYEAISGLNHMAACSEIARHLIKEECSLDDLRSANDFAVHNHKLLASETKLSLGILGYLI</sequence>
<evidence type="ECO:0000256" key="1">
    <source>
        <dbReference type="SAM" id="MobiDB-lite"/>
    </source>
</evidence>
<dbReference type="AlphaFoldDB" id="A0A448ZF13"/>
<gene>
    <name evidence="2" type="ORF">PSNMU_V1.4_AUG-EV-PASAV3_0075360</name>
</gene>
<dbReference type="OrthoDB" id="39916at2759"/>
<organism evidence="2 3">
    <name type="scientific">Pseudo-nitzschia multistriata</name>
    <dbReference type="NCBI Taxonomy" id="183589"/>
    <lineage>
        <taxon>Eukaryota</taxon>
        <taxon>Sar</taxon>
        <taxon>Stramenopiles</taxon>
        <taxon>Ochrophyta</taxon>
        <taxon>Bacillariophyta</taxon>
        <taxon>Bacillariophyceae</taxon>
        <taxon>Bacillariophycidae</taxon>
        <taxon>Bacillariales</taxon>
        <taxon>Bacillariaceae</taxon>
        <taxon>Pseudo-nitzschia</taxon>
    </lineage>
</organism>
<accession>A0A448ZF13</accession>
<reference evidence="2 3" key="1">
    <citation type="submission" date="2019-01" db="EMBL/GenBank/DDBJ databases">
        <authorList>
            <person name="Ferrante I. M."/>
        </authorList>
    </citation>
    <scope>NUCLEOTIDE SEQUENCE [LARGE SCALE GENOMIC DNA]</scope>
    <source>
        <strain evidence="2 3">B856</strain>
    </source>
</reference>
<dbReference type="EMBL" id="CAACVS010000294">
    <property type="protein sequence ID" value="VEU40644.1"/>
    <property type="molecule type" value="Genomic_DNA"/>
</dbReference>
<feature type="region of interest" description="Disordered" evidence="1">
    <location>
        <begin position="52"/>
        <end position="82"/>
    </location>
</feature>
<evidence type="ECO:0000313" key="2">
    <source>
        <dbReference type="EMBL" id="VEU40644.1"/>
    </source>
</evidence>
<protein>
    <recommendedName>
        <fullName evidence="4">KA1 domain-containing protein</fullName>
    </recommendedName>
</protein>